<dbReference type="GO" id="GO:0051536">
    <property type="term" value="F:iron-sulfur cluster binding"/>
    <property type="evidence" value="ECO:0007669"/>
    <property type="project" value="InterPro"/>
</dbReference>
<dbReference type="EMBL" id="CP002353">
    <property type="protein sequence ID" value="ADV62945.1"/>
    <property type="molecule type" value="Genomic_DNA"/>
</dbReference>
<gene>
    <name evidence="3" type="ordered locus">Isop_2368</name>
</gene>
<feature type="compositionally biased region" description="Low complexity" evidence="1">
    <location>
        <begin position="1"/>
        <end position="20"/>
    </location>
</feature>
<dbReference type="RefSeq" id="WP_013565233.1">
    <property type="nucleotide sequence ID" value="NC_014962.1"/>
</dbReference>
<evidence type="ECO:0000313" key="3">
    <source>
        <dbReference type="EMBL" id="ADV62945.1"/>
    </source>
</evidence>
<dbReference type="eggNOG" id="COG0694">
    <property type="taxonomic scope" value="Bacteria"/>
</dbReference>
<dbReference type="InterPro" id="IPR034904">
    <property type="entry name" value="FSCA_dom_sf"/>
</dbReference>
<reference key="1">
    <citation type="submission" date="2010-11" db="EMBL/GenBank/DDBJ databases">
        <title>The complete sequence of chromosome of Isophaera pallida ATCC 43644.</title>
        <authorList>
            <consortium name="US DOE Joint Genome Institute (JGI-PGF)"/>
            <person name="Lucas S."/>
            <person name="Copeland A."/>
            <person name="Lapidus A."/>
            <person name="Bruce D."/>
            <person name="Goodwin L."/>
            <person name="Pitluck S."/>
            <person name="Kyrpides N."/>
            <person name="Mavromatis K."/>
            <person name="Pagani I."/>
            <person name="Ivanova N."/>
            <person name="Saunders E."/>
            <person name="Brettin T."/>
            <person name="Detter J.C."/>
            <person name="Han C."/>
            <person name="Tapia R."/>
            <person name="Land M."/>
            <person name="Hauser L."/>
            <person name="Markowitz V."/>
            <person name="Cheng J.-F."/>
            <person name="Hugenholtz P."/>
            <person name="Woyke T."/>
            <person name="Wu D."/>
            <person name="Eisen J.A."/>
        </authorList>
    </citation>
    <scope>NUCLEOTIDE SEQUENCE</scope>
    <source>
        <strain>ATCC 43644</strain>
    </source>
</reference>
<dbReference type="GO" id="GO:0005506">
    <property type="term" value="F:iron ion binding"/>
    <property type="evidence" value="ECO:0007669"/>
    <property type="project" value="InterPro"/>
</dbReference>
<keyword evidence="4" id="KW-1185">Reference proteome</keyword>
<dbReference type="HOGENOM" id="CLU_2302055_0_0_0"/>
<organism evidence="3 4">
    <name type="scientific">Isosphaera pallida (strain ATCC 43644 / DSM 9630 / IS1B)</name>
    <dbReference type="NCBI Taxonomy" id="575540"/>
    <lineage>
        <taxon>Bacteria</taxon>
        <taxon>Pseudomonadati</taxon>
        <taxon>Planctomycetota</taxon>
        <taxon>Planctomycetia</taxon>
        <taxon>Isosphaerales</taxon>
        <taxon>Isosphaeraceae</taxon>
        <taxon>Isosphaera</taxon>
    </lineage>
</organism>
<dbReference type="Pfam" id="PF01106">
    <property type="entry name" value="NifU"/>
    <property type="match status" value="1"/>
</dbReference>
<dbReference type="STRING" id="575540.Isop_2368"/>
<dbReference type="AlphaFoldDB" id="E8QWP5"/>
<reference evidence="3 4" key="2">
    <citation type="journal article" date="2011" name="Stand. Genomic Sci.">
        <title>Complete genome sequence of Isosphaera pallida type strain (IS1B).</title>
        <authorList>
            <consortium name="US DOE Joint Genome Institute (JGI-PGF)"/>
            <person name="Goker M."/>
            <person name="Cleland D."/>
            <person name="Saunders E."/>
            <person name="Lapidus A."/>
            <person name="Nolan M."/>
            <person name="Lucas S."/>
            <person name="Hammon N."/>
            <person name="Deshpande S."/>
            <person name="Cheng J.F."/>
            <person name="Tapia R."/>
            <person name="Han C."/>
            <person name="Goodwin L."/>
            <person name="Pitluck S."/>
            <person name="Liolios K."/>
            <person name="Pagani I."/>
            <person name="Ivanova N."/>
            <person name="Mavromatis K."/>
            <person name="Pati A."/>
            <person name="Chen A."/>
            <person name="Palaniappan K."/>
            <person name="Land M."/>
            <person name="Hauser L."/>
            <person name="Chang Y.J."/>
            <person name="Jeffries C.D."/>
            <person name="Detter J.C."/>
            <person name="Beck B."/>
            <person name="Woyke T."/>
            <person name="Bristow J."/>
            <person name="Eisen J.A."/>
            <person name="Markowitz V."/>
            <person name="Hugenholtz P."/>
            <person name="Kyrpides N.C."/>
            <person name="Klenk H.P."/>
        </authorList>
    </citation>
    <scope>NUCLEOTIDE SEQUENCE [LARGE SCALE GENOMIC DNA]</scope>
    <source>
        <strain evidence="4">ATCC 43644 / DSM 9630 / IS1B</strain>
    </source>
</reference>
<dbReference type="InterPro" id="IPR001075">
    <property type="entry name" value="NIF_FeS_clus_asmbl_NifU_C"/>
</dbReference>
<evidence type="ECO:0000259" key="2">
    <source>
        <dbReference type="Pfam" id="PF01106"/>
    </source>
</evidence>
<proteinExistence type="predicted"/>
<dbReference type="Proteomes" id="UP000008631">
    <property type="component" value="Chromosome"/>
</dbReference>
<sequence length="100" mass="10384">MSSSSASINSSSSVRPPSLSLEEREGLKREVSAAIAEEVAPGLGGEEVVQVVQVDEDCVAQVRFSGVCASCPATAQAILLGIEAVVRRRVPSVKFVEAVV</sequence>
<dbReference type="SUPFAM" id="SSF117916">
    <property type="entry name" value="Fe-S cluster assembly (FSCA) domain-like"/>
    <property type="match status" value="1"/>
</dbReference>
<dbReference type="OrthoDB" id="9796965at2"/>
<accession>E8QWP5</accession>
<evidence type="ECO:0000313" key="4">
    <source>
        <dbReference type="Proteomes" id="UP000008631"/>
    </source>
</evidence>
<protein>
    <submittedName>
        <fullName evidence="3">Nitrogen-fixing NifU domain protein</fullName>
    </submittedName>
</protein>
<dbReference type="KEGG" id="ipa:Isop_2368"/>
<name>E8QWP5_ISOPI</name>
<dbReference type="Gene3D" id="3.30.300.130">
    <property type="entry name" value="Fe-S cluster assembly (FSCA)"/>
    <property type="match status" value="1"/>
</dbReference>
<evidence type="ECO:0000256" key="1">
    <source>
        <dbReference type="SAM" id="MobiDB-lite"/>
    </source>
</evidence>
<feature type="region of interest" description="Disordered" evidence="1">
    <location>
        <begin position="1"/>
        <end position="25"/>
    </location>
</feature>
<feature type="domain" description="NIF system FeS cluster assembly NifU C-terminal" evidence="2">
    <location>
        <begin position="32"/>
        <end position="97"/>
    </location>
</feature>
<dbReference type="InParanoid" id="E8QWP5"/>
<dbReference type="GO" id="GO:0016226">
    <property type="term" value="P:iron-sulfur cluster assembly"/>
    <property type="evidence" value="ECO:0007669"/>
    <property type="project" value="InterPro"/>
</dbReference>